<dbReference type="InterPro" id="IPR002731">
    <property type="entry name" value="ATPase_BadF"/>
</dbReference>
<protein>
    <submittedName>
        <fullName evidence="2">N-acetylglucosamine kinase</fullName>
    </submittedName>
</protein>
<evidence type="ECO:0000313" key="3">
    <source>
        <dbReference type="Proteomes" id="UP000023067"/>
    </source>
</evidence>
<dbReference type="AlphaFoldDB" id="Z9JTM9"/>
<proteinExistence type="predicted"/>
<comment type="caution">
    <text evidence="2">The sequence shown here is derived from an EMBL/GenBank/DDBJ whole genome shotgun (WGS) entry which is preliminary data.</text>
</comment>
<evidence type="ECO:0000313" key="2">
    <source>
        <dbReference type="EMBL" id="EWS81156.1"/>
    </source>
</evidence>
<keyword evidence="2" id="KW-0418">Kinase</keyword>
<dbReference type="GO" id="GO:0016301">
    <property type="term" value="F:kinase activity"/>
    <property type="evidence" value="ECO:0007669"/>
    <property type="project" value="UniProtKB-KW"/>
</dbReference>
<dbReference type="PANTHER" id="PTHR43190">
    <property type="entry name" value="N-ACETYL-D-GLUCOSAMINE KINASE"/>
    <property type="match status" value="1"/>
</dbReference>
<sequence>MTTMADPDPAPSSSAVPGLQVLGADVGATRARVRIRALGPHGELGTLLASAEGPGYNPNSSGPDGPAGLVDAVRTALLAAQAGARLQAPVRTVAVLGIAGAAAAHHAQVEEVVRAALAPLGLPARDVSIVDDMLPAFAAGSAHGEGLLLLGGTGSAAVRFSGFAPVRRCDGMGWLLGDTGSAVWIGREVLQAAACDLDGRGPATALTADVLAELGLPVPRPGAPRDGSGDDVRQGLIAAVRPLAPAHWGRLAPIAQRHPRDGIAREILARAAAELVAKVDAVRDGAAEIVLAGSVLSENPEVSRRVRAELADRQLEVLEAGPPVEGALRLAAQRAAEALRS</sequence>
<accession>Z9JTM9</accession>
<dbReference type="eggNOG" id="COG2971">
    <property type="taxonomic scope" value="Bacteria"/>
</dbReference>
<dbReference type="SUPFAM" id="SSF53067">
    <property type="entry name" value="Actin-like ATPase domain"/>
    <property type="match status" value="1"/>
</dbReference>
<evidence type="ECO:0000259" key="1">
    <source>
        <dbReference type="Pfam" id="PF01869"/>
    </source>
</evidence>
<dbReference type="Gene3D" id="3.30.420.40">
    <property type="match status" value="2"/>
</dbReference>
<dbReference type="PATRIC" id="fig|396014.3.peg.2031"/>
<organism evidence="2 3">
    <name type="scientific">Brachybacterium phenoliresistens</name>
    <dbReference type="NCBI Taxonomy" id="396014"/>
    <lineage>
        <taxon>Bacteria</taxon>
        <taxon>Bacillati</taxon>
        <taxon>Actinomycetota</taxon>
        <taxon>Actinomycetes</taxon>
        <taxon>Micrococcales</taxon>
        <taxon>Dermabacteraceae</taxon>
        <taxon>Brachybacterium</taxon>
    </lineage>
</organism>
<dbReference type="EMBL" id="JDYK01000009">
    <property type="protein sequence ID" value="EWS81156.1"/>
    <property type="molecule type" value="Genomic_DNA"/>
</dbReference>
<gene>
    <name evidence="2" type="ORF">BF93_18485</name>
</gene>
<dbReference type="HOGENOM" id="CLU_016274_3_0_11"/>
<dbReference type="Proteomes" id="UP000023067">
    <property type="component" value="Unassembled WGS sequence"/>
</dbReference>
<name>Z9JTM9_9MICO</name>
<dbReference type="STRING" id="396014.BF93_18485"/>
<keyword evidence="2" id="KW-0808">Transferase</keyword>
<dbReference type="InterPro" id="IPR043129">
    <property type="entry name" value="ATPase_NBD"/>
</dbReference>
<dbReference type="OrthoDB" id="8701357at2"/>
<dbReference type="InterPro" id="IPR052519">
    <property type="entry name" value="Euk-type_GlcNAc_Kinase"/>
</dbReference>
<keyword evidence="3" id="KW-1185">Reference proteome</keyword>
<reference evidence="2 3" key="1">
    <citation type="submission" date="2014-02" db="EMBL/GenBank/DDBJ databases">
        <title>Genome sequence of Brachybacterium phenoliresistens strain W13A50.</title>
        <authorList>
            <person name="Wang X."/>
        </authorList>
    </citation>
    <scope>NUCLEOTIDE SEQUENCE [LARGE SCALE GENOMIC DNA]</scope>
    <source>
        <strain evidence="2 3">W13A50</strain>
    </source>
</reference>
<dbReference type="Pfam" id="PF01869">
    <property type="entry name" value="BcrAD_BadFG"/>
    <property type="match status" value="1"/>
</dbReference>
<feature type="domain" description="ATPase BadF/BadG/BcrA/BcrD type" evidence="1">
    <location>
        <begin position="22"/>
        <end position="312"/>
    </location>
</feature>
<dbReference type="PANTHER" id="PTHR43190:SF3">
    <property type="entry name" value="N-ACETYL-D-GLUCOSAMINE KINASE"/>
    <property type="match status" value="1"/>
</dbReference>